<feature type="compositionally biased region" description="Acidic residues" evidence="1">
    <location>
        <begin position="229"/>
        <end position="242"/>
    </location>
</feature>
<evidence type="ECO:0000313" key="2">
    <source>
        <dbReference type="Proteomes" id="UP000827889"/>
    </source>
</evidence>
<dbReference type="OrthoDB" id="1931432at2759"/>
<organism evidence="2 3">
    <name type="scientific">Rhodamnia argentea</name>
    <dbReference type="NCBI Taxonomy" id="178133"/>
    <lineage>
        <taxon>Eukaryota</taxon>
        <taxon>Viridiplantae</taxon>
        <taxon>Streptophyta</taxon>
        <taxon>Embryophyta</taxon>
        <taxon>Tracheophyta</taxon>
        <taxon>Spermatophyta</taxon>
        <taxon>Magnoliopsida</taxon>
        <taxon>eudicotyledons</taxon>
        <taxon>Gunneridae</taxon>
        <taxon>Pentapetalae</taxon>
        <taxon>rosids</taxon>
        <taxon>malvids</taxon>
        <taxon>Myrtales</taxon>
        <taxon>Myrtaceae</taxon>
        <taxon>Myrtoideae</taxon>
        <taxon>Myrteae</taxon>
        <taxon>Australasian group</taxon>
        <taxon>Rhodamnia</taxon>
    </lineage>
</organism>
<dbReference type="InterPro" id="IPR003772">
    <property type="entry name" value="YceD"/>
</dbReference>
<evidence type="ECO:0000313" key="3">
    <source>
        <dbReference type="RefSeq" id="XP_030548694.1"/>
    </source>
</evidence>
<dbReference type="PANTHER" id="PTHR34374">
    <property type="entry name" value="LARGE RIBOSOMAL RNA SUBUNIT ACCUMULATION PROTEIN YCED HOMOLOG 1, CHLOROPLASTIC"/>
    <property type="match status" value="1"/>
</dbReference>
<reference evidence="3" key="1">
    <citation type="submission" date="2025-08" db="UniProtKB">
        <authorList>
            <consortium name="RefSeq"/>
        </authorList>
    </citation>
    <scope>IDENTIFICATION</scope>
    <source>
        <tissue evidence="3">Leaf</tissue>
    </source>
</reference>
<feature type="region of interest" description="Disordered" evidence="1">
    <location>
        <begin position="219"/>
        <end position="243"/>
    </location>
</feature>
<dbReference type="GeneID" id="115753960"/>
<dbReference type="KEGG" id="rarg:115753960"/>
<sequence>MSPLTSSLVTVPFCSGMYKLYSLKAHKSTSSVVRVPASCQASCGVTGHMHRVFMRQPSDSLKRAPRDCGSQSFTGDDTSFFDWGDLELDGDEDVDSPWEGAVVYKRNSSVSHVEYCTTLERLGLEKLSTELSKSRASAMGIRVTKAVKDYPHGTPVQISIDVSRKKQKLRLDGILRTVITLGCNRCGEPAAECIYSNFSLLLTEDPIEEPELIDMGVIFGRDKSKPSPADEEGDDEDEGSIDLDDRLYFPPEEKEIDISKHLRDLVHVEITINAVCDPNCKGMCLKCGTNLNTSSCACREDPVEKKVQGPLGNLRKQMQRN</sequence>
<protein>
    <submittedName>
        <fullName evidence="3">Large ribosomal RNA subunit accumulation protein YCED homolog 1, chloroplastic</fullName>
    </submittedName>
</protein>
<dbReference type="Proteomes" id="UP000827889">
    <property type="component" value="Chromosome 5"/>
</dbReference>
<dbReference type="Pfam" id="PF02620">
    <property type="entry name" value="YceD"/>
    <property type="match status" value="1"/>
</dbReference>
<proteinExistence type="predicted"/>
<evidence type="ECO:0000256" key="1">
    <source>
        <dbReference type="SAM" id="MobiDB-lite"/>
    </source>
</evidence>
<keyword evidence="2" id="KW-1185">Reference proteome</keyword>
<dbReference type="PANTHER" id="PTHR34374:SF1">
    <property type="entry name" value="LARGE RIBOSOMAL RNA SUBUNIT ACCUMULATION PROTEIN YCED HOMOLOG 1, CHLOROPLASTIC"/>
    <property type="match status" value="1"/>
</dbReference>
<accession>A0A8B8QND6</accession>
<dbReference type="RefSeq" id="XP_030548694.1">
    <property type="nucleotide sequence ID" value="XM_030692834.2"/>
</dbReference>
<name>A0A8B8QND6_9MYRT</name>
<gene>
    <name evidence="3" type="primary">LOC115753960</name>
</gene>
<dbReference type="AlphaFoldDB" id="A0A8B8QND6"/>